<keyword evidence="1" id="KW-0732">Signal</keyword>
<accession>A0A1T4ZT56</accession>
<evidence type="ECO:0000256" key="1">
    <source>
        <dbReference type="SAM" id="SignalP"/>
    </source>
</evidence>
<evidence type="ECO:0000313" key="2">
    <source>
        <dbReference type="EMBL" id="SKB25964.1"/>
    </source>
</evidence>
<dbReference type="Proteomes" id="UP000190852">
    <property type="component" value="Unassembled WGS sequence"/>
</dbReference>
<dbReference type="RefSeq" id="WP_079681876.1">
    <property type="nucleotide sequence ID" value="NZ_FUYQ01000001.1"/>
</dbReference>
<sequence>MKLILSFLCAAILFGCTSNKIATLAVQNVSTEPRDNEMVEINVDPQWTTASFTLTDSTGKEIPYQLTYNNKLIFQASVPARSEMRYQLKAGVPQKVDTIVTGNQYPERVDDIAWENDRIAFRTYGPALQASGEKAYGYDVWAKRVSHPVVAERYRLELKEGITYHKDNGNGCDFYKVGPTLGAGTAALMVADTLVYPYCYDTFEILDNGPLRFTVKLTYHPLKINTDTAVVETRLLSLDAGAQLNKVIVSYHGLSAATPLAAGIVLHDTTTNFQADTDRGYIAYADPVDRDNGQLYLAAILPGGEVKSAQPVYFSAQEQKTRGANGHLLACTTYQPDSSFTYYWGAGWSKWGFATQDDWFNFVRKESAKKAEPMMVIVVE</sequence>
<proteinExistence type="predicted"/>
<feature type="signal peptide" evidence="1">
    <location>
        <begin position="1"/>
        <end position="22"/>
    </location>
</feature>
<dbReference type="GO" id="GO:0003824">
    <property type="term" value="F:catalytic activity"/>
    <property type="evidence" value="ECO:0007669"/>
    <property type="project" value="InterPro"/>
</dbReference>
<protein>
    <recommendedName>
        <fullName evidence="4">DUF4861 domain-containing protein</fullName>
    </recommendedName>
</protein>
<dbReference type="GO" id="GO:0005975">
    <property type="term" value="P:carbohydrate metabolic process"/>
    <property type="evidence" value="ECO:0007669"/>
    <property type="project" value="InterPro"/>
</dbReference>
<dbReference type="InterPro" id="IPR032342">
    <property type="entry name" value="DUF4861"/>
</dbReference>
<reference evidence="3" key="1">
    <citation type="submission" date="2017-02" db="EMBL/GenBank/DDBJ databases">
        <authorList>
            <person name="Varghese N."/>
            <person name="Submissions S."/>
        </authorList>
    </citation>
    <scope>NUCLEOTIDE SEQUENCE [LARGE SCALE GENOMIC DNA]</scope>
    <source>
        <strain evidence="3">DSM 24967</strain>
    </source>
</reference>
<dbReference type="AlphaFoldDB" id="A0A1T4ZT56"/>
<dbReference type="InterPro" id="IPR011013">
    <property type="entry name" value="Gal_mutarotase_sf_dom"/>
</dbReference>
<dbReference type="PROSITE" id="PS51257">
    <property type="entry name" value="PROKAR_LIPOPROTEIN"/>
    <property type="match status" value="1"/>
</dbReference>
<dbReference type="Pfam" id="PF16153">
    <property type="entry name" value="DUF4861"/>
    <property type="match status" value="1"/>
</dbReference>
<feature type="chain" id="PRO_5011984350" description="DUF4861 domain-containing protein" evidence="1">
    <location>
        <begin position="23"/>
        <end position="380"/>
    </location>
</feature>
<evidence type="ECO:0000313" key="3">
    <source>
        <dbReference type="Proteomes" id="UP000190852"/>
    </source>
</evidence>
<name>A0A1T4ZT56_9BACT</name>
<evidence type="ECO:0008006" key="4">
    <source>
        <dbReference type="Google" id="ProtNLM"/>
    </source>
</evidence>
<keyword evidence="3" id="KW-1185">Reference proteome</keyword>
<organism evidence="2 3">
    <name type="scientific">Parabacteroides chartae</name>
    <dbReference type="NCBI Taxonomy" id="1037355"/>
    <lineage>
        <taxon>Bacteria</taxon>
        <taxon>Pseudomonadati</taxon>
        <taxon>Bacteroidota</taxon>
        <taxon>Bacteroidia</taxon>
        <taxon>Bacteroidales</taxon>
        <taxon>Tannerellaceae</taxon>
        <taxon>Parabacteroides</taxon>
    </lineage>
</organism>
<gene>
    <name evidence="2" type="ORF">SAMN05660349_00095</name>
</gene>
<dbReference type="SUPFAM" id="SSF74650">
    <property type="entry name" value="Galactose mutarotase-like"/>
    <property type="match status" value="1"/>
</dbReference>
<dbReference type="GO" id="GO:0030246">
    <property type="term" value="F:carbohydrate binding"/>
    <property type="evidence" value="ECO:0007669"/>
    <property type="project" value="InterPro"/>
</dbReference>
<dbReference type="EMBL" id="FUYQ01000001">
    <property type="protein sequence ID" value="SKB25964.1"/>
    <property type="molecule type" value="Genomic_DNA"/>
</dbReference>